<keyword evidence="2" id="KW-0732">Signal</keyword>
<evidence type="ECO:0000256" key="2">
    <source>
        <dbReference type="SAM" id="SignalP"/>
    </source>
</evidence>
<evidence type="ECO:0000313" key="3">
    <source>
        <dbReference type="EMBL" id="MFC0408931.1"/>
    </source>
</evidence>
<proteinExistence type="predicted"/>
<reference evidence="3 4" key="1">
    <citation type="submission" date="2024-09" db="EMBL/GenBank/DDBJ databases">
        <authorList>
            <person name="Sun Q."/>
            <person name="Mori K."/>
        </authorList>
    </citation>
    <scope>NUCLEOTIDE SEQUENCE [LARGE SCALE GENOMIC DNA]</scope>
    <source>
        <strain evidence="3 4">TBRC 5777</strain>
    </source>
</reference>
<feature type="signal peptide" evidence="2">
    <location>
        <begin position="1"/>
        <end position="28"/>
    </location>
</feature>
<dbReference type="RefSeq" id="WP_377044685.1">
    <property type="nucleotide sequence ID" value="NZ_JBHLUN010000008.1"/>
</dbReference>
<accession>A0ABV6JX72</accession>
<dbReference type="EMBL" id="JBHLUN010000008">
    <property type="protein sequence ID" value="MFC0408931.1"/>
    <property type="molecule type" value="Genomic_DNA"/>
</dbReference>
<feature type="compositionally biased region" description="Polar residues" evidence="1">
    <location>
        <begin position="39"/>
        <end position="53"/>
    </location>
</feature>
<keyword evidence="4" id="KW-1185">Reference proteome</keyword>
<feature type="compositionally biased region" description="Low complexity" evidence="1">
    <location>
        <begin position="21"/>
        <end position="38"/>
    </location>
</feature>
<feature type="chain" id="PRO_5046476646" evidence="2">
    <location>
        <begin position="29"/>
        <end position="120"/>
    </location>
</feature>
<evidence type="ECO:0000256" key="1">
    <source>
        <dbReference type="SAM" id="MobiDB-lite"/>
    </source>
</evidence>
<comment type="caution">
    <text evidence="3">The sequence shown here is derived from an EMBL/GenBank/DDBJ whole genome shotgun (WGS) entry which is preliminary data.</text>
</comment>
<organism evidence="3 4">
    <name type="scientific">Roseomonas elaeocarpi</name>
    <dbReference type="NCBI Taxonomy" id="907779"/>
    <lineage>
        <taxon>Bacteria</taxon>
        <taxon>Pseudomonadati</taxon>
        <taxon>Pseudomonadota</taxon>
        <taxon>Alphaproteobacteria</taxon>
        <taxon>Acetobacterales</taxon>
        <taxon>Roseomonadaceae</taxon>
        <taxon>Roseomonas</taxon>
    </lineage>
</organism>
<sequence length="120" mass="12504">MRRVASNALLALTLAAGALLPGGRPAHAQDAAQRAQQQLNTEIQRNDALNNRSDAPPSRRAPTGSAGSAARVEGMEAQRPNFLTQQGAPIDNLKGGEFLSKPDVTNAPRLGRAGDAGLSR</sequence>
<name>A0ABV6JX72_9PROT</name>
<feature type="region of interest" description="Disordered" evidence="1">
    <location>
        <begin position="21"/>
        <end position="120"/>
    </location>
</feature>
<evidence type="ECO:0000313" key="4">
    <source>
        <dbReference type="Proteomes" id="UP001589865"/>
    </source>
</evidence>
<dbReference type="Proteomes" id="UP001589865">
    <property type="component" value="Unassembled WGS sequence"/>
</dbReference>
<gene>
    <name evidence="3" type="ORF">ACFFGY_11755</name>
</gene>
<protein>
    <submittedName>
        <fullName evidence="3">Uncharacterized protein</fullName>
    </submittedName>
</protein>